<gene>
    <name evidence="1" type="ORF">CSSPJE1EN2_LOCUS14350</name>
</gene>
<evidence type="ECO:0008006" key="3">
    <source>
        <dbReference type="Google" id="ProtNLM"/>
    </source>
</evidence>
<protein>
    <recommendedName>
        <fullName evidence="3">Endonuclease/exonuclease/phosphatase domain-containing protein</fullName>
    </recommendedName>
</protein>
<proteinExistence type="predicted"/>
<dbReference type="EMBL" id="OZ023703">
    <property type="protein sequence ID" value="CAK9871707.1"/>
    <property type="molecule type" value="Genomic_DNA"/>
</dbReference>
<evidence type="ECO:0000313" key="1">
    <source>
        <dbReference type="EMBL" id="CAK9871707.1"/>
    </source>
</evidence>
<accession>A0ABP1B934</accession>
<dbReference type="Proteomes" id="UP001497522">
    <property type="component" value="Chromosome 2"/>
</dbReference>
<dbReference type="Gene3D" id="3.60.10.10">
    <property type="entry name" value="Endonuclease/exonuclease/phosphatase"/>
    <property type="match status" value="1"/>
</dbReference>
<dbReference type="InterPro" id="IPR036691">
    <property type="entry name" value="Endo/exonu/phosph_ase_sf"/>
</dbReference>
<dbReference type="SUPFAM" id="SSF56219">
    <property type="entry name" value="DNase I-like"/>
    <property type="match status" value="1"/>
</dbReference>
<reference evidence="1 2" key="1">
    <citation type="submission" date="2024-03" db="EMBL/GenBank/DDBJ databases">
        <authorList>
            <consortium name="ELIXIR-Norway"/>
            <consortium name="Elixir Norway"/>
        </authorList>
    </citation>
    <scope>NUCLEOTIDE SEQUENCE [LARGE SCALE GENOMIC DNA]</scope>
</reference>
<keyword evidence="2" id="KW-1185">Reference proteome</keyword>
<evidence type="ECO:0000313" key="2">
    <source>
        <dbReference type="Proteomes" id="UP001497522"/>
    </source>
</evidence>
<sequence length="255" mass="28930">MLDKIVAPLIVDHGITLQPPGEGVLTIINVYAPNRSTDRAQLWQKVSQENLITDHFILGGDLNHREPSEANNSSGTRQLNRRETFAWHHMTLKYGLSDAWELDNFHKLTKKVFTFDNGQQGSSSTLSRIDKFLVSQLVEERGGRIVASTSVKKLTDHSPLTISIWGTHQTEHDNRTCYFDLSILGEERGRKELWEAWTSDHPPPLTPSHRVDWSAWLEAATDRVMRCNARLSKEKKHAQGACIRACSKKIQLAEV</sequence>
<organism evidence="1 2">
    <name type="scientific">Sphagnum jensenii</name>
    <dbReference type="NCBI Taxonomy" id="128206"/>
    <lineage>
        <taxon>Eukaryota</taxon>
        <taxon>Viridiplantae</taxon>
        <taxon>Streptophyta</taxon>
        <taxon>Embryophyta</taxon>
        <taxon>Bryophyta</taxon>
        <taxon>Sphagnophytina</taxon>
        <taxon>Sphagnopsida</taxon>
        <taxon>Sphagnales</taxon>
        <taxon>Sphagnaceae</taxon>
        <taxon>Sphagnum</taxon>
    </lineage>
</organism>
<name>A0ABP1B934_9BRYO</name>